<dbReference type="AlphaFoldDB" id="A0A914QGS0"/>
<organism evidence="1 2">
    <name type="scientific">Panagrolaimus davidi</name>
    <dbReference type="NCBI Taxonomy" id="227884"/>
    <lineage>
        <taxon>Eukaryota</taxon>
        <taxon>Metazoa</taxon>
        <taxon>Ecdysozoa</taxon>
        <taxon>Nematoda</taxon>
        <taxon>Chromadorea</taxon>
        <taxon>Rhabditida</taxon>
        <taxon>Tylenchina</taxon>
        <taxon>Panagrolaimomorpha</taxon>
        <taxon>Panagrolaimoidea</taxon>
        <taxon>Panagrolaimidae</taxon>
        <taxon>Panagrolaimus</taxon>
    </lineage>
</organism>
<sequence length="98" mass="12211">MKELIKIEHFWKINYICFEGLTDNFDIKTFYDYMKKNKQTRFRLRFSYSIYTAYRNRLEEIIDEVIETQNHDYKVPFFAVPDIDHFKLSKMERLCFTK</sequence>
<protein>
    <submittedName>
        <fullName evidence="2">Uncharacterized protein</fullName>
    </submittedName>
</protein>
<dbReference type="WBParaSite" id="PDA_v2.g30635.t1">
    <property type="protein sequence ID" value="PDA_v2.g30635.t1"/>
    <property type="gene ID" value="PDA_v2.g30635"/>
</dbReference>
<evidence type="ECO:0000313" key="2">
    <source>
        <dbReference type="WBParaSite" id="PDA_v2.g30635.t1"/>
    </source>
</evidence>
<evidence type="ECO:0000313" key="1">
    <source>
        <dbReference type="Proteomes" id="UP000887578"/>
    </source>
</evidence>
<name>A0A914QGS0_9BILA</name>
<accession>A0A914QGS0</accession>
<proteinExistence type="predicted"/>
<dbReference type="Proteomes" id="UP000887578">
    <property type="component" value="Unplaced"/>
</dbReference>
<reference evidence="2" key="1">
    <citation type="submission" date="2022-11" db="UniProtKB">
        <authorList>
            <consortium name="WormBaseParasite"/>
        </authorList>
    </citation>
    <scope>IDENTIFICATION</scope>
</reference>
<keyword evidence="1" id="KW-1185">Reference proteome</keyword>